<evidence type="ECO:0000256" key="6">
    <source>
        <dbReference type="ARBA" id="ARBA00023136"/>
    </source>
</evidence>
<feature type="transmembrane region" description="Helical" evidence="7">
    <location>
        <begin position="277"/>
        <end position="301"/>
    </location>
</feature>
<evidence type="ECO:0000313" key="11">
    <source>
        <dbReference type="Proteomes" id="UP000225108"/>
    </source>
</evidence>
<protein>
    <submittedName>
        <fullName evidence="10">Adenylate/guanylate cyclase domain-containing protein</fullName>
    </submittedName>
</protein>
<evidence type="ECO:0000256" key="7">
    <source>
        <dbReference type="SAM" id="Phobius"/>
    </source>
</evidence>
<evidence type="ECO:0000259" key="8">
    <source>
        <dbReference type="PROSITE" id="PS50125"/>
    </source>
</evidence>
<evidence type="ECO:0000256" key="3">
    <source>
        <dbReference type="ARBA" id="ARBA00022475"/>
    </source>
</evidence>
<comment type="caution">
    <text evidence="10">The sequence shown here is derived from an EMBL/GenBank/DDBJ whole genome shotgun (WGS) entry which is preliminary data.</text>
</comment>
<keyword evidence="4 7" id="KW-0812">Transmembrane</keyword>
<dbReference type="InterPro" id="IPR001054">
    <property type="entry name" value="A/G_cyclase"/>
</dbReference>
<evidence type="ECO:0000313" key="10">
    <source>
        <dbReference type="EMBL" id="PHV68366.1"/>
    </source>
</evidence>
<evidence type="ECO:0000256" key="4">
    <source>
        <dbReference type="ARBA" id="ARBA00022692"/>
    </source>
</evidence>
<dbReference type="Gene3D" id="6.10.340.10">
    <property type="match status" value="1"/>
</dbReference>
<evidence type="ECO:0000256" key="1">
    <source>
        <dbReference type="ARBA" id="ARBA00004651"/>
    </source>
</evidence>
<dbReference type="Gene3D" id="3.30.70.1230">
    <property type="entry name" value="Nucleotide cyclase"/>
    <property type="match status" value="1"/>
</dbReference>
<keyword evidence="6 7" id="KW-0472">Membrane</keyword>
<dbReference type="PANTHER" id="PTHR43081">
    <property type="entry name" value="ADENYLATE CYCLASE, TERMINAL-DIFFERENTIATION SPECIFIC-RELATED"/>
    <property type="match status" value="1"/>
</dbReference>
<gene>
    <name evidence="10" type="ORF">CSW57_03805</name>
</gene>
<keyword evidence="5 7" id="KW-1133">Transmembrane helix</keyword>
<feature type="transmembrane region" description="Helical" evidence="7">
    <location>
        <begin position="75"/>
        <end position="98"/>
    </location>
</feature>
<comment type="subcellular location">
    <subcellularLocation>
        <location evidence="1">Cell membrane</location>
        <topology evidence="1">Multi-pass membrane protein</topology>
    </subcellularLocation>
</comment>
<feature type="domain" description="Guanylate cyclase" evidence="8">
    <location>
        <begin position="387"/>
        <end position="510"/>
    </location>
</feature>
<dbReference type="InterPro" id="IPR050697">
    <property type="entry name" value="Adenylyl/Guanylyl_Cyclase_3/4"/>
</dbReference>
<dbReference type="GO" id="GO:0035556">
    <property type="term" value="P:intracellular signal transduction"/>
    <property type="evidence" value="ECO:0007669"/>
    <property type="project" value="InterPro"/>
</dbReference>
<dbReference type="AlphaFoldDB" id="A0A2G3PRF8"/>
<sequence>MAHPIGWRSLLSGVSGKRAAVAKLSRRGRIARAHAASSPLVGASRAVRRIDEFLIGVPDPSQDGPASRRHVANRFLILAGLGLVASNTFASIEMIVMVRLVMTGGELSVWGMVDTSNVPVIIASVVGALLIGGSLSAYLVYPQLMWFTKAVAASPARRRSIQMMPLQQASAAMVTWTTGAAIYIPFGLGGTAVEFVVFGSAFLMAGTSAGCLTYLLVERVSRPIVAIAMRDGVLAGSLLGVRERLLAVWIVFSAVPLLGIIAINVGRATGWLPENRYVLDAPTIVLATFCLLGGIRATFLVSRSITDPLREIRVGMEEVQVAHTYPVLDVYDSSELGILQQGFNDMVSGLAEREQIRELFERHVGDGVAKLAMERGDGFHGENTFVGVLFVDIQGSTRLAEREAPDTVAAILNSFFAIVADVVDRHSGFINKFEGDAALAIFGAPSTVDDPAGAALAAARDLHAELEVLRPLRFSIGVSAGVVFAGNIGATTRYEYTVVGDAVNESARLSEAAKSVRSHVLASGSALAASEVESGEWHSIGSLVLRGRAEPTKLYTVAVAKDSEEWNLRTLVEGALKIPATVLGLRPRR</sequence>
<dbReference type="InterPro" id="IPR003660">
    <property type="entry name" value="HAMP_dom"/>
</dbReference>
<accession>A0A2G3PRF8</accession>
<evidence type="ECO:0000256" key="5">
    <source>
        <dbReference type="ARBA" id="ARBA00022989"/>
    </source>
</evidence>
<dbReference type="InterPro" id="IPR029787">
    <property type="entry name" value="Nucleotide_cyclase"/>
</dbReference>
<comment type="similarity">
    <text evidence="2">Belongs to the adenylyl cyclase class-3 family.</text>
</comment>
<feature type="domain" description="HAMP" evidence="9">
    <location>
        <begin position="303"/>
        <end position="355"/>
    </location>
</feature>
<dbReference type="Proteomes" id="UP000225108">
    <property type="component" value="Unassembled WGS sequence"/>
</dbReference>
<evidence type="ECO:0000259" key="9">
    <source>
        <dbReference type="PROSITE" id="PS50885"/>
    </source>
</evidence>
<dbReference type="GO" id="GO:0005886">
    <property type="term" value="C:plasma membrane"/>
    <property type="evidence" value="ECO:0007669"/>
    <property type="project" value="UniProtKB-SubCell"/>
</dbReference>
<evidence type="ECO:0000256" key="2">
    <source>
        <dbReference type="ARBA" id="ARBA00005381"/>
    </source>
</evidence>
<dbReference type="SMART" id="SM00044">
    <property type="entry name" value="CYCc"/>
    <property type="match status" value="1"/>
</dbReference>
<dbReference type="PANTHER" id="PTHR43081:SF17">
    <property type="entry name" value="BLL5647 PROTEIN"/>
    <property type="match status" value="1"/>
</dbReference>
<dbReference type="GO" id="GO:0006171">
    <property type="term" value="P:cAMP biosynthetic process"/>
    <property type="evidence" value="ECO:0007669"/>
    <property type="project" value="TreeGrafter"/>
</dbReference>
<feature type="transmembrane region" description="Helical" evidence="7">
    <location>
        <begin position="118"/>
        <end position="141"/>
    </location>
</feature>
<dbReference type="PROSITE" id="PS50885">
    <property type="entry name" value="HAMP"/>
    <property type="match status" value="1"/>
</dbReference>
<dbReference type="SUPFAM" id="SSF55073">
    <property type="entry name" value="Nucleotide cyclase"/>
    <property type="match status" value="1"/>
</dbReference>
<dbReference type="SMART" id="SM00304">
    <property type="entry name" value="HAMP"/>
    <property type="match status" value="1"/>
</dbReference>
<dbReference type="GO" id="GO:0004016">
    <property type="term" value="F:adenylate cyclase activity"/>
    <property type="evidence" value="ECO:0007669"/>
    <property type="project" value="UniProtKB-ARBA"/>
</dbReference>
<dbReference type="RefSeq" id="WP_099382022.1">
    <property type="nucleotide sequence ID" value="NZ_PEBD01000004.1"/>
</dbReference>
<dbReference type="EMBL" id="PEBD01000004">
    <property type="protein sequence ID" value="PHV68366.1"/>
    <property type="molecule type" value="Genomic_DNA"/>
</dbReference>
<reference evidence="10 11" key="1">
    <citation type="submission" date="2017-10" db="EMBL/GenBank/DDBJ databases">
        <title>The draft genome sequence of Williamsia sp. BULT 1.1 isolated from the semi-arid grassland soils from South Africa.</title>
        <authorList>
            <person name="Kabwe M.H."/>
            <person name="Govender N."/>
            <person name="Mutseka Lunga P."/>
            <person name="Vikram S."/>
            <person name="Makhalanyane T.P."/>
        </authorList>
    </citation>
    <scope>NUCLEOTIDE SEQUENCE [LARGE SCALE GENOMIC DNA]</scope>
    <source>
        <strain evidence="10 11">BULT 1.1</strain>
    </source>
</reference>
<organism evidence="10 11">
    <name type="scientific">Williamsia marianensis</name>
    <dbReference type="NCBI Taxonomy" id="85044"/>
    <lineage>
        <taxon>Bacteria</taxon>
        <taxon>Bacillati</taxon>
        <taxon>Actinomycetota</taxon>
        <taxon>Actinomycetes</taxon>
        <taxon>Mycobacteriales</taxon>
        <taxon>Nocardiaceae</taxon>
        <taxon>Williamsia</taxon>
    </lineage>
</organism>
<feature type="transmembrane region" description="Helical" evidence="7">
    <location>
        <begin position="247"/>
        <end position="265"/>
    </location>
</feature>
<name>A0A2G3PRF8_WILMA</name>
<keyword evidence="3" id="KW-1003">Cell membrane</keyword>
<dbReference type="Pfam" id="PF00211">
    <property type="entry name" value="Guanylate_cyc"/>
    <property type="match status" value="1"/>
</dbReference>
<feature type="transmembrane region" description="Helical" evidence="7">
    <location>
        <begin position="192"/>
        <end position="217"/>
    </location>
</feature>
<proteinExistence type="inferred from homology"/>
<feature type="transmembrane region" description="Helical" evidence="7">
    <location>
        <begin position="166"/>
        <end position="186"/>
    </location>
</feature>
<dbReference type="CDD" id="cd07302">
    <property type="entry name" value="CHD"/>
    <property type="match status" value="1"/>
</dbReference>
<dbReference type="Pfam" id="PF00672">
    <property type="entry name" value="HAMP"/>
    <property type="match status" value="1"/>
</dbReference>
<dbReference type="PROSITE" id="PS50125">
    <property type="entry name" value="GUANYLATE_CYCLASE_2"/>
    <property type="match status" value="1"/>
</dbReference>